<evidence type="ECO:0000256" key="1">
    <source>
        <dbReference type="SAM" id="Phobius"/>
    </source>
</evidence>
<dbReference type="AlphaFoldDB" id="T1FA40"/>
<feature type="transmembrane region" description="Helical" evidence="1">
    <location>
        <begin position="105"/>
        <end position="124"/>
    </location>
</feature>
<evidence type="ECO:0000313" key="4">
    <source>
        <dbReference type="Proteomes" id="UP000015101"/>
    </source>
</evidence>
<dbReference type="Proteomes" id="UP000015101">
    <property type="component" value="Unassembled WGS sequence"/>
</dbReference>
<dbReference type="EMBL" id="AMQM01005536">
    <property type="status" value="NOT_ANNOTATED_CDS"/>
    <property type="molecule type" value="Genomic_DNA"/>
</dbReference>
<name>T1FA40_HELRO</name>
<dbReference type="OrthoDB" id="6149483at2759"/>
<dbReference type="HOGENOM" id="CLU_136407_0_0_1"/>
<dbReference type="OMA" id="ASIWLKI"/>
<proteinExistence type="predicted"/>
<dbReference type="GeneID" id="20205689"/>
<dbReference type="EMBL" id="KB096983">
    <property type="protein sequence ID" value="ESO00229.1"/>
    <property type="molecule type" value="Genomic_DNA"/>
</dbReference>
<dbReference type="CTD" id="20205689"/>
<keyword evidence="1" id="KW-0472">Membrane</keyword>
<reference evidence="3" key="3">
    <citation type="submission" date="2015-06" db="UniProtKB">
        <authorList>
            <consortium name="EnsemblMetazoa"/>
        </authorList>
    </citation>
    <scope>IDENTIFICATION</scope>
</reference>
<dbReference type="KEGG" id="hro:HELRODRAFT_176072"/>
<evidence type="ECO:0008006" key="5">
    <source>
        <dbReference type="Google" id="ProtNLM"/>
    </source>
</evidence>
<reference evidence="4" key="1">
    <citation type="submission" date="2012-12" db="EMBL/GenBank/DDBJ databases">
        <authorList>
            <person name="Hellsten U."/>
            <person name="Grimwood J."/>
            <person name="Chapman J.A."/>
            <person name="Shapiro H."/>
            <person name="Aerts A."/>
            <person name="Otillar R.P."/>
            <person name="Terry A.Y."/>
            <person name="Boore J.L."/>
            <person name="Simakov O."/>
            <person name="Marletaz F."/>
            <person name="Cho S.-J."/>
            <person name="Edsinger-Gonzales E."/>
            <person name="Havlak P."/>
            <person name="Kuo D.-H."/>
            <person name="Larsson T."/>
            <person name="Lv J."/>
            <person name="Arendt D."/>
            <person name="Savage R."/>
            <person name="Osoegawa K."/>
            <person name="de Jong P."/>
            <person name="Lindberg D.R."/>
            <person name="Seaver E.C."/>
            <person name="Weisblat D.A."/>
            <person name="Putnam N.H."/>
            <person name="Grigoriev I.V."/>
            <person name="Rokhsar D.S."/>
        </authorList>
    </citation>
    <scope>NUCLEOTIDE SEQUENCE</scope>
</reference>
<accession>T1FA40</accession>
<organism evidence="3 4">
    <name type="scientific">Helobdella robusta</name>
    <name type="common">Californian leech</name>
    <dbReference type="NCBI Taxonomy" id="6412"/>
    <lineage>
        <taxon>Eukaryota</taxon>
        <taxon>Metazoa</taxon>
        <taxon>Spiralia</taxon>
        <taxon>Lophotrochozoa</taxon>
        <taxon>Annelida</taxon>
        <taxon>Clitellata</taxon>
        <taxon>Hirudinea</taxon>
        <taxon>Rhynchobdellida</taxon>
        <taxon>Glossiphoniidae</taxon>
        <taxon>Helobdella</taxon>
    </lineage>
</organism>
<protein>
    <recommendedName>
        <fullName evidence="5">MARVEL domain-containing protein</fullName>
    </recommendedName>
</protein>
<dbReference type="STRING" id="6412.T1FA40"/>
<sequence length="132" mass="14512">MTTVTSHEINLYGLSGSIFWTTLIGFIFFVLGFATATQAMITIGLILFVGATLAIFIYMFLHELSFSKSLLIKVFCGLSFATVLFTLIGVAIYGGTEKYNLNWSYAFTIIGGIFSLISASLSLFHMKKSSIF</sequence>
<dbReference type="RefSeq" id="XP_009021663.1">
    <property type="nucleotide sequence ID" value="XM_009023415.1"/>
</dbReference>
<keyword evidence="1" id="KW-0812">Transmembrane</keyword>
<reference evidence="2 4" key="2">
    <citation type="journal article" date="2013" name="Nature">
        <title>Insights into bilaterian evolution from three spiralian genomes.</title>
        <authorList>
            <person name="Simakov O."/>
            <person name="Marletaz F."/>
            <person name="Cho S.J."/>
            <person name="Edsinger-Gonzales E."/>
            <person name="Havlak P."/>
            <person name="Hellsten U."/>
            <person name="Kuo D.H."/>
            <person name="Larsson T."/>
            <person name="Lv J."/>
            <person name="Arendt D."/>
            <person name="Savage R."/>
            <person name="Osoegawa K."/>
            <person name="de Jong P."/>
            <person name="Grimwood J."/>
            <person name="Chapman J.A."/>
            <person name="Shapiro H."/>
            <person name="Aerts A."/>
            <person name="Otillar R.P."/>
            <person name="Terry A.Y."/>
            <person name="Boore J.L."/>
            <person name="Grigoriev I.V."/>
            <person name="Lindberg D.R."/>
            <person name="Seaver E.C."/>
            <person name="Weisblat D.A."/>
            <person name="Putnam N.H."/>
            <person name="Rokhsar D.S."/>
        </authorList>
    </citation>
    <scope>NUCLEOTIDE SEQUENCE</scope>
</reference>
<feature type="transmembrane region" description="Helical" evidence="1">
    <location>
        <begin position="70"/>
        <end position="93"/>
    </location>
</feature>
<evidence type="ECO:0000313" key="3">
    <source>
        <dbReference type="EnsemblMetazoa" id="HelroP176072"/>
    </source>
</evidence>
<dbReference type="EnsemblMetazoa" id="HelroT176072">
    <property type="protein sequence ID" value="HelroP176072"/>
    <property type="gene ID" value="HelroG176072"/>
</dbReference>
<gene>
    <name evidence="3" type="primary">20205689</name>
    <name evidence="2" type="ORF">HELRODRAFT_176072</name>
</gene>
<keyword evidence="4" id="KW-1185">Reference proteome</keyword>
<keyword evidence="1" id="KW-1133">Transmembrane helix</keyword>
<dbReference type="InParanoid" id="T1FA40"/>
<feature type="transmembrane region" description="Helical" evidence="1">
    <location>
        <begin position="40"/>
        <end position="61"/>
    </location>
</feature>
<evidence type="ECO:0000313" key="2">
    <source>
        <dbReference type="EMBL" id="ESO00229.1"/>
    </source>
</evidence>
<feature type="transmembrane region" description="Helical" evidence="1">
    <location>
        <begin position="12"/>
        <end position="34"/>
    </location>
</feature>